<name>A0ACB0JSK6_TRIPR</name>
<organism evidence="1 2">
    <name type="scientific">Trifolium pratense</name>
    <name type="common">Red clover</name>
    <dbReference type="NCBI Taxonomy" id="57577"/>
    <lineage>
        <taxon>Eukaryota</taxon>
        <taxon>Viridiplantae</taxon>
        <taxon>Streptophyta</taxon>
        <taxon>Embryophyta</taxon>
        <taxon>Tracheophyta</taxon>
        <taxon>Spermatophyta</taxon>
        <taxon>Magnoliopsida</taxon>
        <taxon>eudicotyledons</taxon>
        <taxon>Gunneridae</taxon>
        <taxon>Pentapetalae</taxon>
        <taxon>rosids</taxon>
        <taxon>fabids</taxon>
        <taxon>Fabales</taxon>
        <taxon>Fabaceae</taxon>
        <taxon>Papilionoideae</taxon>
        <taxon>50 kb inversion clade</taxon>
        <taxon>NPAAA clade</taxon>
        <taxon>Hologalegina</taxon>
        <taxon>IRL clade</taxon>
        <taxon>Trifolieae</taxon>
        <taxon>Trifolium</taxon>
    </lineage>
</organism>
<gene>
    <name evidence="1" type="ORF">MILVUS5_LOCUS15271</name>
</gene>
<evidence type="ECO:0000313" key="2">
    <source>
        <dbReference type="Proteomes" id="UP001177021"/>
    </source>
</evidence>
<reference evidence="1" key="1">
    <citation type="submission" date="2023-10" db="EMBL/GenBank/DDBJ databases">
        <authorList>
            <person name="Rodriguez Cubillos JULIANA M."/>
            <person name="De Vega J."/>
        </authorList>
    </citation>
    <scope>NUCLEOTIDE SEQUENCE</scope>
</reference>
<proteinExistence type="predicted"/>
<evidence type="ECO:0000313" key="1">
    <source>
        <dbReference type="EMBL" id="CAJ2646585.1"/>
    </source>
</evidence>
<accession>A0ACB0JSK6</accession>
<protein>
    <submittedName>
        <fullName evidence="1">Uncharacterized protein</fullName>
    </submittedName>
</protein>
<dbReference type="Proteomes" id="UP001177021">
    <property type="component" value="Unassembled WGS sequence"/>
</dbReference>
<comment type="caution">
    <text evidence="1">The sequence shown here is derived from an EMBL/GenBank/DDBJ whole genome shotgun (WGS) entry which is preliminary data.</text>
</comment>
<keyword evidence="2" id="KW-1185">Reference proteome</keyword>
<dbReference type="EMBL" id="CASHSV030000109">
    <property type="protein sequence ID" value="CAJ2646585.1"/>
    <property type="molecule type" value="Genomic_DNA"/>
</dbReference>
<sequence>MSSSTKFSMINILFLFHVVAAGYHSTTFTIVNSCNLTVFPGIFHGGSSSLPSTAGFSLHPGESNVLTMPHSWSGRLWGRTHCSHYSNGNFSCLTGGGGDCASSTMECNSSSPVTLAEFNLNAKSSGFDFFRISLVNGYNLPMMVEPQVGNGSGNCTTTGCMVPLGTVCPSQLKVMSGGDCIGCRSACKPFSKHCSSEFFAKACPHAKVDATTKTFQSVCATTDYFITFCPTSTR</sequence>